<gene>
    <name evidence="1" type="ORF">ANCDUO_03392</name>
</gene>
<evidence type="ECO:0000313" key="1">
    <source>
        <dbReference type="EMBL" id="KIH66281.1"/>
    </source>
</evidence>
<accession>A0A0C2H9T4</accession>
<sequence>MEFSDASVRALKVQTIIIVLLVLSSQWSPKPVINWSLFTSLASFSEDAVVDNIDEEYDQHLRESAKKVEGQRATKRRLSY</sequence>
<dbReference type="AlphaFoldDB" id="A0A0C2H9T4"/>
<organism evidence="1 2">
    <name type="scientific">Ancylostoma duodenale</name>
    <dbReference type="NCBI Taxonomy" id="51022"/>
    <lineage>
        <taxon>Eukaryota</taxon>
        <taxon>Metazoa</taxon>
        <taxon>Ecdysozoa</taxon>
        <taxon>Nematoda</taxon>
        <taxon>Chromadorea</taxon>
        <taxon>Rhabditida</taxon>
        <taxon>Rhabditina</taxon>
        <taxon>Rhabditomorpha</taxon>
        <taxon>Strongyloidea</taxon>
        <taxon>Ancylostomatidae</taxon>
        <taxon>Ancylostomatinae</taxon>
        <taxon>Ancylostoma</taxon>
    </lineage>
</organism>
<keyword evidence="2" id="KW-1185">Reference proteome</keyword>
<reference evidence="1 2" key="1">
    <citation type="submission" date="2013-12" db="EMBL/GenBank/DDBJ databases">
        <title>Draft genome of the parsitic nematode Ancylostoma duodenale.</title>
        <authorList>
            <person name="Mitreva M."/>
        </authorList>
    </citation>
    <scope>NUCLEOTIDE SEQUENCE [LARGE SCALE GENOMIC DNA]</scope>
    <source>
        <strain evidence="1 2">Zhejiang</strain>
    </source>
</reference>
<protein>
    <submittedName>
        <fullName evidence="1">Uncharacterized protein</fullName>
    </submittedName>
</protein>
<dbReference type="EMBL" id="KN727188">
    <property type="protein sequence ID" value="KIH66281.1"/>
    <property type="molecule type" value="Genomic_DNA"/>
</dbReference>
<proteinExistence type="predicted"/>
<dbReference type="Proteomes" id="UP000054047">
    <property type="component" value="Unassembled WGS sequence"/>
</dbReference>
<name>A0A0C2H9T4_9BILA</name>
<evidence type="ECO:0000313" key="2">
    <source>
        <dbReference type="Proteomes" id="UP000054047"/>
    </source>
</evidence>